<evidence type="ECO:0000256" key="7">
    <source>
        <dbReference type="ARBA" id="ARBA00022989"/>
    </source>
</evidence>
<feature type="region of interest" description="Disordered" evidence="13">
    <location>
        <begin position="372"/>
        <end position="399"/>
    </location>
</feature>
<dbReference type="InterPro" id="IPR004488">
    <property type="entry name" value="Mg/Co-transport_prot_CorA"/>
</dbReference>
<evidence type="ECO:0000256" key="4">
    <source>
        <dbReference type="ARBA" id="ARBA00022475"/>
    </source>
</evidence>
<keyword evidence="7 12" id="KW-1133">Transmembrane helix</keyword>
<comment type="function">
    <text evidence="11">Mediates influx of magnesium ions. Alternates between open and closed states. Activated by low cytoplasmic Mg(2+) levels. Inactive when cytoplasmic Mg(2+) levels are high.</text>
</comment>
<evidence type="ECO:0000256" key="1">
    <source>
        <dbReference type="ARBA" id="ARBA00004651"/>
    </source>
</evidence>
<evidence type="ECO:0000256" key="6">
    <source>
        <dbReference type="ARBA" id="ARBA00022842"/>
    </source>
</evidence>
<comment type="catalytic activity">
    <reaction evidence="10">
        <text>Mg(2+)(in) = Mg(2+)(out)</text>
        <dbReference type="Rhea" id="RHEA:29827"/>
        <dbReference type="ChEBI" id="CHEBI:18420"/>
    </reaction>
</comment>
<feature type="compositionally biased region" description="Basic and acidic residues" evidence="13">
    <location>
        <begin position="380"/>
        <end position="399"/>
    </location>
</feature>
<comment type="subcellular location">
    <subcellularLocation>
        <location evidence="1">Cell membrane</location>
        <topology evidence="1">Multi-pass membrane protein</topology>
    </subcellularLocation>
    <subcellularLocation>
        <location evidence="12">Membrane</location>
        <topology evidence="12">Multi-pass membrane protein</topology>
    </subcellularLocation>
</comment>
<dbReference type="Gene3D" id="3.30.460.20">
    <property type="entry name" value="CorA soluble domain-like"/>
    <property type="match status" value="1"/>
</dbReference>
<feature type="region of interest" description="Disordered" evidence="13">
    <location>
        <begin position="1"/>
        <end position="35"/>
    </location>
</feature>
<keyword evidence="8 12" id="KW-0406">Ion transport</keyword>
<dbReference type="AlphaFoldDB" id="A0A956NEC6"/>
<feature type="compositionally biased region" description="Basic residues" evidence="13">
    <location>
        <begin position="1"/>
        <end position="22"/>
    </location>
</feature>
<keyword evidence="6 12" id="KW-0460">Magnesium</keyword>
<evidence type="ECO:0000256" key="12">
    <source>
        <dbReference type="RuleBase" id="RU362010"/>
    </source>
</evidence>
<feature type="transmembrane region" description="Helical" evidence="12">
    <location>
        <begin position="341"/>
        <end position="361"/>
    </location>
</feature>
<evidence type="ECO:0000313" key="15">
    <source>
        <dbReference type="Proteomes" id="UP000739538"/>
    </source>
</evidence>
<dbReference type="GO" id="GO:0000287">
    <property type="term" value="F:magnesium ion binding"/>
    <property type="evidence" value="ECO:0007669"/>
    <property type="project" value="TreeGrafter"/>
</dbReference>
<dbReference type="Proteomes" id="UP000739538">
    <property type="component" value="Unassembled WGS sequence"/>
</dbReference>
<evidence type="ECO:0000256" key="3">
    <source>
        <dbReference type="ARBA" id="ARBA00022448"/>
    </source>
</evidence>
<evidence type="ECO:0000256" key="10">
    <source>
        <dbReference type="ARBA" id="ARBA00034269"/>
    </source>
</evidence>
<dbReference type="SUPFAM" id="SSF143865">
    <property type="entry name" value="CorA soluble domain-like"/>
    <property type="match status" value="1"/>
</dbReference>
<comment type="similarity">
    <text evidence="2 12">Belongs to the CorA metal ion transporter (MIT) (TC 1.A.35) family.</text>
</comment>
<reference evidence="14" key="1">
    <citation type="submission" date="2020-04" db="EMBL/GenBank/DDBJ databases">
        <authorList>
            <person name="Zhang T."/>
        </authorList>
    </citation>
    <scope>NUCLEOTIDE SEQUENCE</scope>
    <source>
        <strain evidence="14">HKST-UBA02</strain>
    </source>
</reference>
<organism evidence="14 15">
    <name type="scientific">Eiseniibacteriota bacterium</name>
    <dbReference type="NCBI Taxonomy" id="2212470"/>
    <lineage>
        <taxon>Bacteria</taxon>
        <taxon>Candidatus Eiseniibacteriota</taxon>
    </lineage>
</organism>
<evidence type="ECO:0000256" key="11">
    <source>
        <dbReference type="ARBA" id="ARBA00045497"/>
    </source>
</evidence>
<dbReference type="GO" id="GO:0015087">
    <property type="term" value="F:cobalt ion transmembrane transporter activity"/>
    <property type="evidence" value="ECO:0007669"/>
    <property type="project" value="UniProtKB-UniRule"/>
</dbReference>
<keyword evidence="5 12" id="KW-0812">Transmembrane</keyword>
<dbReference type="Pfam" id="PF01544">
    <property type="entry name" value="CorA"/>
    <property type="match status" value="1"/>
</dbReference>
<evidence type="ECO:0000256" key="5">
    <source>
        <dbReference type="ARBA" id="ARBA00022692"/>
    </source>
</evidence>
<sequence>MAANRSKIKPSKKGRQRRRLRVRPGAAPGTLLLDPTSPPPTIQVVAFGETELEETAIDSLDRIGDYVGRHPVTWVNVDGLGAIETLERLGAHFNLHPLVLEDIAHTNQRPKMEVYDGACFFIARMPVPAHPRHTEQISIVLGENYVLTFQEFPGDCFDPVRARVRAGRSRIRTAGPDYLVYALLDSILDSYFPLVDSYQDRLEEIEARILESLDEEIVHDLFDLRHELEPHRRIARSYREMFSYLVREEAPLIGSHTEVFFRDCLDHTSLLIELLDDARETGSGLLDLYMSSMGNRMNEIMKVLTITATIFIPMTFVAGIYGMNFNQDASPLNMPELSWYWGYPFAWFLMLALAGGLLVYFRKKRWIGPAGSSKIRGRSMRPDPDRPSDIPDRRTGGGE</sequence>
<comment type="caution">
    <text evidence="14">The sequence shown here is derived from an EMBL/GenBank/DDBJ whole genome shotgun (WGS) entry which is preliminary data.</text>
</comment>
<dbReference type="EMBL" id="JAGQHS010000095">
    <property type="protein sequence ID" value="MCA9757361.1"/>
    <property type="molecule type" value="Genomic_DNA"/>
</dbReference>
<evidence type="ECO:0000256" key="13">
    <source>
        <dbReference type="SAM" id="MobiDB-lite"/>
    </source>
</evidence>
<feature type="transmembrane region" description="Helical" evidence="12">
    <location>
        <begin position="300"/>
        <end position="321"/>
    </location>
</feature>
<accession>A0A956NEC6</accession>
<dbReference type="InterPro" id="IPR045863">
    <property type="entry name" value="CorA_TM1_TM2"/>
</dbReference>
<keyword evidence="4 12" id="KW-1003">Cell membrane</keyword>
<dbReference type="InterPro" id="IPR002523">
    <property type="entry name" value="MgTranspt_CorA/ZnTranspt_ZntB"/>
</dbReference>
<dbReference type="GO" id="GO:0015095">
    <property type="term" value="F:magnesium ion transmembrane transporter activity"/>
    <property type="evidence" value="ECO:0007669"/>
    <property type="project" value="UniProtKB-UniRule"/>
</dbReference>
<name>A0A956NEC6_UNCEI</name>
<dbReference type="SUPFAM" id="SSF144083">
    <property type="entry name" value="Magnesium transport protein CorA, transmembrane region"/>
    <property type="match status" value="1"/>
</dbReference>
<dbReference type="InterPro" id="IPR045861">
    <property type="entry name" value="CorA_cytoplasmic_dom"/>
</dbReference>
<dbReference type="Gene3D" id="1.20.58.340">
    <property type="entry name" value="Magnesium transport protein CorA, transmembrane region"/>
    <property type="match status" value="2"/>
</dbReference>
<dbReference type="PANTHER" id="PTHR46494:SF1">
    <property type="entry name" value="CORA FAMILY METAL ION TRANSPORTER (EUROFUNG)"/>
    <property type="match status" value="1"/>
</dbReference>
<gene>
    <name evidence="12 14" type="primary">corA</name>
    <name evidence="14" type="ORF">KDA27_16275</name>
</gene>
<dbReference type="GO" id="GO:0050897">
    <property type="term" value="F:cobalt ion binding"/>
    <property type="evidence" value="ECO:0007669"/>
    <property type="project" value="TreeGrafter"/>
</dbReference>
<evidence type="ECO:0000256" key="8">
    <source>
        <dbReference type="ARBA" id="ARBA00023065"/>
    </source>
</evidence>
<reference evidence="14" key="2">
    <citation type="journal article" date="2021" name="Microbiome">
        <title>Successional dynamics and alternative stable states in a saline activated sludge microbial community over 9 years.</title>
        <authorList>
            <person name="Wang Y."/>
            <person name="Ye J."/>
            <person name="Ju F."/>
            <person name="Liu L."/>
            <person name="Boyd J.A."/>
            <person name="Deng Y."/>
            <person name="Parks D.H."/>
            <person name="Jiang X."/>
            <person name="Yin X."/>
            <person name="Woodcroft B.J."/>
            <person name="Tyson G.W."/>
            <person name="Hugenholtz P."/>
            <person name="Polz M.F."/>
            <person name="Zhang T."/>
        </authorList>
    </citation>
    <scope>NUCLEOTIDE SEQUENCE</scope>
    <source>
        <strain evidence="14">HKST-UBA02</strain>
    </source>
</reference>
<dbReference type="FunFam" id="1.20.58.340:FF:000004">
    <property type="entry name" value="Magnesium transport protein CorA"/>
    <property type="match status" value="1"/>
</dbReference>
<evidence type="ECO:0000313" key="14">
    <source>
        <dbReference type="EMBL" id="MCA9757361.1"/>
    </source>
</evidence>
<dbReference type="CDD" id="cd12828">
    <property type="entry name" value="TmCorA-like_1"/>
    <property type="match status" value="1"/>
</dbReference>
<evidence type="ECO:0000256" key="9">
    <source>
        <dbReference type="ARBA" id="ARBA00023136"/>
    </source>
</evidence>
<evidence type="ECO:0000256" key="2">
    <source>
        <dbReference type="ARBA" id="ARBA00009765"/>
    </source>
</evidence>
<dbReference type="NCBIfam" id="TIGR00383">
    <property type="entry name" value="corA"/>
    <property type="match status" value="1"/>
</dbReference>
<keyword evidence="3 12" id="KW-0813">Transport</keyword>
<proteinExistence type="inferred from homology"/>
<protein>
    <recommendedName>
        <fullName evidence="12">Magnesium transport protein CorA</fullName>
    </recommendedName>
</protein>
<dbReference type="GO" id="GO:0005886">
    <property type="term" value="C:plasma membrane"/>
    <property type="evidence" value="ECO:0007669"/>
    <property type="project" value="UniProtKB-SubCell"/>
</dbReference>
<keyword evidence="9 12" id="KW-0472">Membrane</keyword>
<dbReference type="PANTHER" id="PTHR46494">
    <property type="entry name" value="CORA FAMILY METAL ION TRANSPORTER (EUROFUNG)"/>
    <property type="match status" value="1"/>
</dbReference>